<feature type="transmembrane region" description="Helical" evidence="5">
    <location>
        <begin position="391"/>
        <end position="415"/>
    </location>
</feature>
<evidence type="ECO:0000256" key="4">
    <source>
        <dbReference type="ARBA" id="ARBA00023136"/>
    </source>
</evidence>
<dbReference type="FunFam" id="1.20.1250.20:FF:000196">
    <property type="entry name" value="MFS toxin efflux pump (AflT)"/>
    <property type="match status" value="1"/>
</dbReference>
<dbReference type="PROSITE" id="PS50850">
    <property type="entry name" value="MFS"/>
    <property type="match status" value="1"/>
</dbReference>
<reference evidence="7 8" key="1">
    <citation type="submission" date="2018-02" db="EMBL/GenBank/DDBJ databases">
        <title>The genomes of Aspergillus section Nigri reveals drivers in fungal speciation.</title>
        <authorList>
            <consortium name="DOE Joint Genome Institute"/>
            <person name="Vesth T.C."/>
            <person name="Nybo J."/>
            <person name="Theobald S."/>
            <person name="Brandl J."/>
            <person name="Frisvad J.C."/>
            <person name="Nielsen K.F."/>
            <person name="Lyhne E.K."/>
            <person name="Kogle M.E."/>
            <person name="Kuo A."/>
            <person name="Riley R."/>
            <person name="Clum A."/>
            <person name="Nolan M."/>
            <person name="Lipzen A."/>
            <person name="Salamov A."/>
            <person name="Henrissat B."/>
            <person name="Wiebenga A."/>
            <person name="De vries R.P."/>
            <person name="Grigoriev I.V."/>
            <person name="Mortensen U.H."/>
            <person name="Andersen M.R."/>
            <person name="Baker S.E."/>
        </authorList>
    </citation>
    <scope>NUCLEOTIDE SEQUENCE [LARGE SCALE GENOMIC DNA]</scope>
    <source>
        <strain evidence="7 8">CBS 121057</strain>
    </source>
</reference>
<dbReference type="PANTHER" id="PTHR23501:SF201">
    <property type="entry name" value="MFS AFLATOXIN EFFLUX PUMP"/>
    <property type="match status" value="1"/>
</dbReference>
<comment type="subcellular location">
    <subcellularLocation>
        <location evidence="1">Membrane</location>
        <topology evidence="1">Multi-pass membrane protein</topology>
    </subcellularLocation>
</comment>
<evidence type="ECO:0000256" key="3">
    <source>
        <dbReference type="ARBA" id="ARBA00022989"/>
    </source>
</evidence>
<evidence type="ECO:0000256" key="1">
    <source>
        <dbReference type="ARBA" id="ARBA00004141"/>
    </source>
</evidence>
<dbReference type="AlphaFoldDB" id="A0A319ESA3"/>
<feature type="transmembrane region" description="Helical" evidence="5">
    <location>
        <begin position="465"/>
        <end position="483"/>
    </location>
</feature>
<feature type="transmembrane region" description="Helical" evidence="5">
    <location>
        <begin position="193"/>
        <end position="214"/>
    </location>
</feature>
<accession>A0A319ESA3</accession>
<dbReference type="GO" id="GO:0005886">
    <property type="term" value="C:plasma membrane"/>
    <property type="evidence" value="ECO:0007669"/>
    <property type="project" value="TreeGrafter"/>
</dbReference>
<proteinExistence type="predicted"/>
<organism evidence="7 8">
    <name type="scientific">Aspergillus sclerotiicarbonarius (strain CBS 121057 / IBT 28362)</name>
    <dbReference type="NCBI Taxonomy" id="1448318"/>
    <lineage>
        <taxon>Eukaryota</taxon>
        <taxon>Fungi</taxon>
        <taxon>Dikarya</taxon>
        <taxon>Ascomycota</taxon>
        <taxon>Pezizomycotina</taxon>
        <taxon>Eurotiomycetes</taxon>
        <taxon>Eurotiomycetidae</taxon>
        <taxon>Eurotiales</taxon>
        <taxon>Aspergillaceae</taxon>
        <taxon>Aspergillus</taxon>
        <taxon>Aspergillus subgen. Circumdati</taxon>
    </lineage>
</organism>
<dbReference type="Pfam" id="PF07690">
    <property type="entry name" value="MFS_1"/>
    <property type="match status" value="1"/>
</dbReference>
<protein>
    <submittedName>
        <fullName evidence="7">MFS general substrate transporter</fullName>
    </submittedName>
</protein>
<evidence type="ECO:0000313" key="8">
    <source>
        <dbReference type="Proteomes" id="UP000248423"/>
    </source>
</evidence>
<keyword evidence="4 5" id="KW-0472">Membrane</keyword>
<feature type="transmembrane region" description="Helical" evidence="5">
    <location>
        <begin position="297"/>
        <end position="316"/>
    </location>
</feature>
<name>A0A319ESA3_ASPSB</name>
<keyword evidence="2 5" id="KW-0812">Transmembrane</keyword>
<dbReference type="GO" id="GO:0022857">
    <property type="term" value="F:transmembrane transporter activity"/>
    <property type="evidence" value="ECO:0007669"/>
    <property type="project" value="InterPro"/>
</dbReference>
<dbReference type="Proteomes" id="UP000248423">
    <property type="component" value="Unassembled WGS sequence"/>
</dbReference>
<keyword evidence="8" id="KW-1185">Reference proteome</keyword>
<keyword evidence="3 5" id="KW-1133">Transmembrane helix</keyword>
<feature type="transmembrane region" description="Helical" evidence="5">
    <location>
        <begin position="267"/>
        <end position="285"/>
    </location>
</feature>
<dbReference type="InterPro" id="IPR036259">
    <property type="entry name" value="MFS_trans_sf"/>
</dbReference>
<evidence type="ECO:0000256" key="2">
    <source>
        <dbReference type="ARBA" id="ARBA00022692"/>
    </source>
</evidence>
<feature type="transmembrane region" description="Helical" evidence="5">
    <location>
        <begin position="226"/>
        <end position="246"/>
    </location>
</feature>
<feature type="transmembrane region" description="Helical" evidence="5">
    <location>
        <begin position="155"/>
        <end position="173"/>
    </location>
</feature>
<feature type="transmembrane region" description="Helical" evidence="5">
    <location>
        <begin position="323"/>
        <end position="345"/>
    </location>
</feature>
<feature type="domain" description="Major facilitator superfamily (MFS) profile" evidence="6">
    <location>
        <begin position="1"/>
        <end position="488"/>
    </location>
</feature>
<dbReference type="PANTHER" id="PTHR23501">
    <property type="entry name" value="MAJOR FACILITATOR SUPERFAMILY"/>
    <property type="match status" value="1"/>
</dbReference>
<feature type="transmembrane region" description="Helical" evidence="5">
    <location>
        <begin position="64"/>
        <end position="89"/>
    </location>
</feature>
<gene>
    <name evidence="7" type="ORF">BO78DRAFT_332556</name>
</gene>
<dbReference type="SUPFAM" id="SSF103473">
    <property type="entry name" value="MFS general substrate transporter"/>
    <property type="match status" value="1"/>
</dbReference>
<dbReference type="EMBL" id="KZ826316">
    <property type="protein sequence ID" value="PYI12251.1"/>
    <property type="molecule type" value="Genomic_DNA"/>
</dbReference>
<feature type="transmembrane region" description="Helical" evidence="5">
    <location>
        <begin position="35"/>
        <end position="57"/>
    </location>
</feature>
<feature type="transmembrane region" description="Helical" evidence="5">
    <location>
        <begin position="95"/>
        <end position="114"/>
    </location>
</feature>
<evidence type="ECO:0000256" key="5">
    <source>
        <dbReference type="SAM" id="Phobius"/>
    </source>
</evidence>
<feature type="transmembrane region" description="Helical" evidence="5">
    <location>
        <begin position="126"/>
        <end position="149"/>
    </location>
</feature>
<dbReference type="OrthoDB" id="5215911at2759"/>
<evidence type="ECO:0000259" key="6">
    <source>
        <dbReference type="PROSITE" id="PS50850"/>
    </source>
</evidence>
<sequence length="507" mass="53595">MTCAASAAFVIGYDSNCVATIIPILTNEFDALGDMVWYSTAYLITSTAAVLSFGKLYSLFRFKIVFASVMGVFLVGTAVCTVAKTSIAFICGRAVTGLGCAGIMSGINILISRVTPLEKRPFWQGFVGTAECLAICAGPLIAGVITRYASWRACFYVTIPVAAYTFLLVLLLFKDIEAPADAELSLREKLSALDLPGVACFVPAVVCLVLALEWGGTSYSWSDFRVLLPLTLAAPLIGAFVGCGLWRGKKATVPLRLLGQRTVFASVLYAGFASAGLYIMAYYLPMWFQTVRGQSTLMSGISTLPLVVGLTIAIISSGSLTSFIGYYTPALILGSCLSAIGAGLLTTMTSATPTVKWVVYQAIYGIGCGIGWQSPYIAVQTVLSKEDTTPGLVFLAFTFSLGAIIALAVAQNLYISRLVTLLSSVLPGITAKTINNSGMTALIQKAGEDSKPIILNAYNDAFQKAIFIGVAVACASFICALVVEVKSVKGTETTASSRISSEKKSEM</sequence>
<dbReference type="InterPro" id="IPR020846">
    <property type="entry name" value="MFS_dom"/>
</dbReference>
<dbReference type="VEuPathDB" id="FungiDB:BO78DRAFT_332556"/>
<evidence type="ECO:0000313" key="7">
    <source>
        <dbReference type="EMBL" id="PYI12251.1"/>
    </source>
</evidence>
<dbReference type="Gene3D" id="1.20.1250.20">
    <property type="entry name" value="MFS general substrate transporter like domains"/>
    <property type="match status" value="2"/>
</dbReference>
<dbReference type="InterPro" id="IPR011701">
    <property type="entry name" value="MFS"/>
</dbReference>
<feature type="transmembrane region" description="Helical" evidence="5">
    <location>
        <begin position="357"/>
        <end position="379"/>
    </location>
</feature>